<dbReference type="Proteomes" id="UP000821837">
    <property type="component" value="Chromosome 8"/>
</dbReference>
<proteinExistence type="predicted"/>
<dbReference type="SUPFAM" id="SSF55486">
    <property type="entry name" value="Metalloproteases ('zincins'), catalytic domain"/>
    <property type="match status" value="1"/>
</dbReference>
<accession>A0A9D4PF26</accession>
<sequence>MRKTRAKRKSSRAPASIPAVEPDEPRPQPAAVQDAATKAIKTATAPPPPMSPIASPAEQVGVEQRSGTLPAVAVFLGAAISASMIAFVVVALLGSAKAGRSSRDASSFCCVNEALMVLSVVNSSVSPCEDFYAHVCSSVDAGSMNHLSPAFRVATNRRLLESSALGSERTAAGRLLDSLNDRFLSDDTPFDKDVADFATAILDTGLADRRMNSSRMARFFAELSLRYGLPSVISFSVRKAGTSLAIERNDDCFAGDGYQSILARGLQALDKALNVSVTVNQLEQMATNLTKRPSANTTGTISHGLHEPPFTSLLESEWASIMNDLILPVFPNLTAVVMQKEDRINELFSALIDQSSQHLAVVYAIMCTAMTTRDRIDEDAPGQMTDVPCQVLQVCELEDRIVTDTVRSVRMDSQIQSVFSKTRADVIQRAKGHPIFESTSEQELSNEMSKLRLVLPQEIVVWDVPIPTVSKTFATNLLKARSYIYDVRRAKVAREIPSTNTLFFPSLFRHDDVIYFPTNLYVLLNQGPNATGPLDIAAFGVKMAAQMWTFLLERAWPPRTRESINARLQCFGRKRANESTGGDDPVKTATAALAMLTAVDDAVEPQWNAINIVNNTKISVVQLVYLISRRDPAALAALTTPGRMNHARGCGFPDTGSPEQVWRLEEREALAVPKAGASVHEPRSSMRVRSTSGLFRLSSTSH</sequence>
<protein>
    <submittedName>
        <fullName evidence="3">Uncharacterized protein</fullName>
    </submittedName>
</protein>
<dbReference type="AlphaFoldDB" id="A0A9D4PF26"/>
<feature type="compositionally biased region" description="Basic residues" evidence="1">
    <location>
        <begin position="1"/>
        <end position="11"/>
    </location>
</feature>
<evidence type="ECO:0000256" key="1">
    <source>
        <dbReference type="SAM" id="MobiDB-lite"/>
    </source>
</evidence>
<comment type="caution">
    <text evidence="3">The sequence shown here is derived from an EMBL/GenBank/DDBJ whole genome shotgun (WGS) entry which is preliminary data.</text>
</comment>
<evidence type="ECO:0000313" key="4">
    <source>
        <dbReference type="Proteomes" id="UP000821837"/>
    </source>
</evidence>
<keyword evidence="2" id="KW-1133">Transmembrane helix</keyword>
<feature type="transmembrane region" description="Helical" evidence="2">
    <location>
        <begin position="71"/>
        <end position="93"/>
    </location>
</feature>
<reference evidence="3" key="2">
    <citation type="submission" date="2021-09" db="EMBL/GenBank/DDBJ databases">
        <authorList>
            <person name="Jia N."/>
            <person name="Wang J."/>
            <person name="Shi W."/>
            <person name="Du L."/>
            <person name="Sun Y."/>
            <person name="Zhan W."/>
            <person name="Jiang J."/>
            <person name="Wang Q."/>
            <person name="Zhang B."/>
            <person name="Ji P."/>
            <person name="Sakyi L.B."/>
            <person name="Cui X."/>
            <person name="Yuan T."/>
            <person name="Jiang B."/>
            <person name="Yang W."/>
            <person name="Lam T.T.-Y."/>
            <person name="Chang Q."/>
            <person name="Ding S."/>
            <person name="Wang X."/>
            <person name="Zhu J."/>
            <person name="Ruan X."/>
            <person name="Zhao L."/>
            <person name="Wei J."/>
            <person name="Que T."/>
            <person name="Du C."/>
            <person name="Cheng J."/>
            <person name="Dai P."/>
            <person name="Han X."/>
            <person name="Huang E."/>
            <person name="Gao Y."/>
            <person name="Liu J."/>
            <person name="Shao H."/>
            <person name="Ye R."/>
            <person name="Li L."/>
            <person name="Wei W."/>
            <person name="Wang X."/>
            <person name="Wang C."/>
            <person name="Huo Q."/>
            <person name="Li W."/>
            <person name="Guo W."/>
            <person name="Chen H."/>
            <person name="Chen S."/>
            <person name="Zhou L."/>
            <person name="Zhou L."/>
            <person name="Ni X."/>
            <person name="Tian J."/>
            <person name="Zhou Y."/>
            <person name="Sheng Y."/>
            <person name="Liu T."/>
            <person name="Pan Y."/>
            <person name="Xia L."/>
            <person name="Li J."/>
            <person name="Zhao F."/>
            <person name="Cao W."/>
        </authorList>
    </citation>
    <scope>NUCLEOTIDE SEQUENCE</scope>
    <source>
        <strain evidence="3">Rsan-2018</strain>
        <tissue evidence="3">Larvae</tissue>
    </source>
</reference>
<keyword evidence="2" id="KW-0472">Membrane</keyword>
<dbReference type="EMBL" id="JABSTV010001254">
    <property type="protein sequence ID" value="KAH7938907.1"/>
    <property type="molecule type" value="Genomic_DNA"/>
</dbReference>
<keyword evidence="2" id="KW-0812">Transmembrane</keyword>
<name>A0A9D4PF26_RHISA</name>
<feature type="compositionally biased region" description="Low complexity" evidence="1">
    <location>
        <begin position="35"/>
        <end position="44"/>
    </location>
</feature>
<feature type="region of interest" description="Disordered" evidence="1">
    <location>
        <begin position="1"/>
        <end position="51"/>
    </location>
</feature>
<evidence type="ECO:0000256" key="2">
    <source>
        <dbReference type="SAM" id="Phobius"/>
    </source>
</evidence>
<reference evidence="3" key="1">
    <citation type="journal article" date="2020" name="Cell">
        <title>Large-Scale Comparative Analyses of Tick Genomes Elucidate Their Genetic Diversity and Vector Capacities.</title>
        <authorList>
            <consortium name="Tick Genome and Microbiome Consortium (TIGMIC)"/>
            <person name="Jia N."/>
            <person name="Wang J."/>
            <person name="Shi W."/>
            <person name="Du L."/>
            <person name="Sun Y."/>
            <person name="Zhan W."/>
            <person name="Jiang J.F."/>
            <person name="Wang Q."/>
            <person name="Zhang B."/>
            <person name="Ji P."/>
            <person name="Bell-Sakyi L."/>
            <person name="Cui X.M."/>
            <person name="Yuan T.T."/>
            <person name="Jiang B.G."/>
            <person name="Yang W.F."/>
            <person name="Lam T.T."/>
            <person name="Chang Q.C."/>
            <person name="Ding S.J."/>
            <person name="Wang X.J."/>
            <person name="Zhu J.G."/>
            <person name="Ruan X.D."/>
            <person name="Zhao L."/>
            <person name="Wei J.T."/>
            <person name="Ye R.Z."/>
            <person name="Que T.C."/>
            <person name="Du C.H."/>
            <person name="Zhou Y.H."/>
            <person name="Cheng J.X."/>
            <person name="Dai P.F."/>
            <person name="Guo W.B."/>
            <person name="Han X.H."/>
            <person name="Huang E.J."/>
            <person name="Li L.F."/>
            <person name="Wei W."/>
            <person name="Gao Y.C."/>
            <person name="Liu J.Z."/>
            <person name="Shao H.Z."/>
            <person name="Wang X."/>
            <person name="Wang C.C."/>
            <person name="Yang T.C."/>
            <person name="Huo Q.B."/>
            <person name="Li W."/>
            <person name="Chen H.Y."/>
            <person name="Chen S.E."/>
            <person name="Zhou L.G."/>
            <person name="Ni X.B."/>
            <person name="Tian J.H."/>
            <person name="Sheng Y."/>
            <person name="Liu T."/>
            <person name="Pan Y.S."/>
            <person name="Xia L.Y."/>
            <person name="Li J."/>
            <person name="Zhao F."/>
            <person name="Cao W.C."/>
        </authorList>
    </citation>
    <scope>NUCLEOTIDE SEQUENCE</scope>
    <source>
        <strain evidence="3">Rsan-2018</strain>
    </source>
</reference>
<evidence type="ECO:0000313" key="3">
    <source>
        <dbReference type="EMBL" id="KAH7938907.1"/>
    </source>
</evidence>
<organism evidence="3 4">
    <name type="scientific">Rhipicephalus sanguineus</name>
    <name type="common">Brown dog tick</name>
    <name type="synonym">Ixodes sanguineus</name>
    <dbReference type="NCBI Taxonomy" id="34632"/>
    <lineage>
        <taxon>Eukaryota</taxon>
        <taxon>Metazoa</taxon>
        <taxon>Ecdysozoa</taxon>
        <taxon>Arthropoda</taxon>
        <taxon>Chelicerata</taxon>
        <taxon>Arachnida</taxon>
        <taxon>Acari</taxon>
        <taxon>Parasitiformes</taxon>
        <taxon>Ixodida</taxon>
        <taxon>Ixodoidea</taxon>
        <taxon>Ixodidae</taxon>
        <taxon>Rhipicephalinae</taxon>
        <taxon>Rhipicephalus</taxon>
        <taxon>Rhipicephalus</taxon>
    </lineage>
</organism>
<gene>
    <name evidence="3" type="ORF">HPB52_002195</name>
</gene>
<keyword evidence="4" id="KW-1185">Reference proteome</keyword>